<gene>
    <name evidence="2" type="ORF">HG536_0D03490</name>
</gene>
<feature type="compositionally biased region" description="Basic residues" evidence="1">
    <location>
        <begin position="1013"/>
        <end position="1022"/>
    </location>
</feature>
<feature type="compositionally biased region" description="Basic and acidic residues" evidence="1">
    <location>
        <begin position="329"/>
        <end position="339"/>
    </location>
</feature>
<feature type="region of interest" description="Disordered" evidence="1">
    <location>
        <begin position="986"/>
        <end position="1022"/>
    </location>
</feature>
<feature type="compositionally biased region" description="Polar residues" evidence="1">
    <location>
        <begin position="921"/>
        <end position="930"/>
    </location>
</feature>
<evidence type="ECO:0000256" key="1">
    <source>
        <dbReference type="SAM" id="MobiDB-lite"/>
    </source>
</evidence>
<dbReference type="GeneID" id="59325994"/>
<dbReference type="KEGG" id="tgb:HG536_0D03490"/>
<sequence>MDVQTGSLSSSIVDFFKKPVEKRGQDYKEIGNDVSTSNQGLDNGLREDVTLPDGQGSLILYETNSQLRPPVLPILPVQRLRLLRHKQEVRRRLGSDVLLSVAGSQRTPRLSLLDTSYSEQHSSTPSPVKAAGTAEPVETLQVLKSRKVGNNQRRGTRWSGSFDYDLSEYDNHRKEGKCVTNVVKKDHIDSPSIAATKMAAPPGGLFQDINVSPLSAAQRDILLKGQPTSAAGQPVERESTIVAGRSQGDAIDARQHKDKTVLPSIGFDFIKPSDTPSKTGDLEAIKMGQKLQKAESESLQFKPAEQPSKQAAVLPATKPSFTFTALKSNIDEHAHRAREEEEDADGPRRKRAARLFTDTATSSGLKSSSPSSSQDNNKPAFSFGKAVTADKGTTMVSSASTDKKQASQPLFKFGKPNENNEEEKSKPANIGSVPSFSFSTKQSDEAQLNGPSLLGNDLAKSTKTAFSLGSGPESAAQVSSLGKSSEKTSDDSSRKGEDDVAVTRATQAPSFNISTGEKTAEVSKTSSIFGQGAADDKKDSSTSTAFSFGPSIAPGLKGKPAAPSFTFGSSTASDKKDQPAAVPSFSFNGSKASGKEDKLPSATPSFSFGSAVSEKKGASVASSFSFGKGAEIDNKDKTAAPSFSFGKSVEPDNKDKAAAPSFSFGKGVEIDGKGQPSASFSFDSSAASDNKEKPQAPSFSFGTKAAPEKKETAGVPSFSFGNSPSLEKKDQPAAAPSLSFGTANGNDSNRASPSLPTNGFTFKNLNETGGAQKPSFSFGVTDAAKSGRSVFGTGPAQSIPAPVTNNVNFTFNKPSTLATDNDSLSNISGTDNKAGLPSLDFKFGAGTNNNKNTPISTAPTTSVTNPFLGASQNNNNGFSFNVSGTANQNASAFGQTQPSQTAFGTTPSPTFGRSASPIVMNGSNSSSRAFTPSSTINMNFSNNATVNPSSVFSGKPAVLNMAANGPQQLFSNAPPPSQVFGTAPQSNGMAAGQVAQPAQQASALNFQLPPGRKLARMRQSRR</sequence>
<feature type="region of interest" description="Disordered" evidence="1">
    <location>
        <begin position="631"/>
        <end position="776"/>
    </location>
</feature>
<feature type="compositionally biased region" description="Polar residues" evidence="1">
    <location>
        <begin position="504"/>
        <end position="529"/>
    </location>
</feature>
<feature type="compositionally biased region" description="Basic and acidic residues" evidence="1">
    <location>
        <begin position="484"/>
        <end position="498"/>
    </location>
</feature>
<feature type="compositionally biased region" description="Polar residues" evidence="1">
    <location>
        <begin position="432"/>
        <end position="450"/>
    </location>
</feature>
<protein>
    <submittedName>
        <fullName evidence="2">Uncharacterized protein</fullName>
    </submittedName>
</protein>
<dbReference type="OrthoDB" id="4070102at2759"/>
<keyword evidence="3" id="KW-1185">Reference proteome</keyword>
<dbReference type="AlphaFoldDB" id="A0A7G3ZH41"/>
<feature type="compositionally biased region" description="Low complexity" evidence="1">
    <location>
        <begin position="362"/>
        <end position="373"/>
    </location>
</feature>
<feature type="compositionally biased region" description="Polar residues" evidence="1">
    <location>
        <begin position="889"/>
        <end position="913"/>
    </location>
</feature>
<dbReference type="RefSeq" id="XP_037139501.1">
    <property type="nucleotide sequence ID" value="XM_037283605.1"/>
</dbReference>
<evidence type="ECO:0000313" key="2">
    <source>
        <dbReference type="EMBL" id="QLL32827.1"/>
    </source>
</evidence>
<evidence type="ECO:0000313" key="3">
    <source>
        <dbReference type="Proteomes" id="UP000515788"/>
    </source>
</evidence>
<proteinExistence type="predicted"/>
<accession>A0A7G3ZH41</accession>
<dbReference type="EMBL" id="CP059249">
    <property type="protein sequence ID" value="QLL32827.1"/>
    <property type="molecule type" value="Genomic_DNA"/>
</dbReference>
<feature type="compositionally biased region" description="Low complexity" evidence="1">
    <location>
        <begin position="990"/>
        <end position="1003"/>
    </location>
</feature>
<feature type="region of interest" description="Disordered" evidence="1">
    <location>
        <begin position="328"/>
        <end position="615"/>
    </location>
</feature>
<reference evidence="2 3" key="1">
    <citation type="submission" date="2020-06" db="EMBL/GenBank/DDBJ databases">
        <title>The yeast mating-type switching endonuclease HO is a domesticated member of an unorthodox homing genetic element family.</title>
        <authorList>
            <person name="Coughlan A.Y."/>
            <person name="Lombardi L."/>
            <person name="Braun-Galleani S."/>
            <person name="Martos A.R."/>
            <person name="Galeote V."/>
            <person name="Bigey F."/>
            <person name="Dequin S."/>
            <person name="Byrne K.P."/>
            <person name="Wolfe K.H."/>
        </authorList>
    </citation>
    <scope>NUCLEOTIDE SEQUENCE [LARGE SCALE GENOMIC DNA]</scope>
    <source>
        <strain evidence="2 3">CBS764</strain>
    </source>
</reference>
<feature type="region of interest" description="Disordered" evidence="1">
    <location>
        <begin position="889"/>
        <end position="930"/>
    </location>
</feature>
<name>A0A7G3ZH41_9SACH</name>
<feature type="compositionally biased region" description="Polar residues" evidence="1">
    <location>
        <begin position="739"/>
        <end position="769"/>
    </location>
</feature>
<feature type="compositionally biased region" description="Low complexity" evidence="1">
    <location>
        <begin position="677"/>
        <end position="688"/>
    </location>
</feature>
<dbReference type="Proteomes" id="UP000515788">
    <property type="component" value="Chromosome 4"/>
</dbReference>
<organism evidence="2 3">
    <name type="scientific">Torulaspora globosa</name>
    <dbReference type="NCBI Taxonomy" id="48254"/>
    <lineage>
        <taxon>Eukaryota</taxon>
        <taxon>Fungi</taxon>
        <taxon>Dikarya</taxon>
        <taxon>Ascomycota</taxon>
        <taxon>Saccharomycotina</taxon>
        <taxon>Saccharomycetes</taxon>
        <taxon>Saccharomycetales</taxon>
        <taxon>Saccharomycetaceae</taxon>
        <taxon>Torulaspora</taxon>
    </lineage>
</organism>